<dbReference type="GO" id="GO:0005524">
    <property type="term" value="F:ATP binding"/>
    <property type="evidence" value="ECO:0007669"/>
    <property type="project" value="UniProtKB-UniRule"/>
</dbReference>
<accession>A0A448YRP8</accession>
<dbReference type="FunCoup" id="A0A448YRP8">
    <property type="interactions" value="285"/>
</dbReference>
<dbReference type="CDD" id="cd12194">
    <property type="entry name" value="Kcc4p_like_C"/>
    <property type="match status" value="1"/>
</dbReference>
<dbReference type="Proteomes" id="UP000290900">
    <property type="component" value="Unassembled WGS sequence"/>
</dbReference>
<feature type="region of interest" description="Disordered" evidence="14">
    <location>
        <begin position="496"/>
        <end position="516"/>
    </location>
</feature>
<evidence type="ECO:0000259" key="15">
    <source>
        <dbReference type="PROSITE" id="PS50011"/>
    </source>
</evidence>
<feature type="region of interest" description="Disordered" evidence="14">
    <location>
        <begin position="1041"/>
        <end position="1060"/>
    </location>
</feature>
<dbReference type="EC" id="2.7.11.1" evidence="3"/>
<feature type="region of interest" description="Disordered" evidence="14">
    <location>
        <begin position="840"/>
        <end position="878"/>
    </location>
</feature>
<feature type="compositionally biased region" description="Acidic residues" evidence="14">
    <location>
        <begin position="863"/>
        <end position="878"/>
    </location>
</feature>
<feature type="compositionally biased region" description="Basic and acidic residues" evidence="14">
    <location>
        <begin position="1041"/>
        <end position="1056"/>
    </location>
</feature>
<keyword evidence="10" id="KW-0175">Coiled coil</keyword>
<dbReference type="GO" id="GO:0035556">
    <property type="term" value="P:intracellular signal transduction"/>
    <property type="evidence" value="ECO:0007669"/>
    <property type="project" value="TreeGrafter"/>
</dbReference>
<dbReference type="PROSITE" id="PS00108">
    <property type="entry name" value="PROTEIN_KINASE_ST"/>
    <property type="match status" value="1"/>
</dbReference>
<evidence type="ECO:0000256" key="8">
    <source>
        <dbReference type="ARBA" id="ARBA00022777"/>
    </source>
</evidence>
<feature type="region of interest" description="Disordered" evidence="14">
    <location>
        <begin position="732"/>
        <end position="786"/>
    </location>
</feature>
<dbReference type="SMART" id="SM00220">
    <property type="entry name" value="S_TKc"/>
    <property type="match status" value="1"/>
</dbReference>
<feature type="compositionally biased region" description="Polar residues" evidence="14">
    <location>
        <begin position="427"/>
        <end position="444"/>
    </location>
</feature>
<comment type="catalytic activity">
    <reaction evidence="12">
        <text>L-seryl-[protein] + ATP = O-phospho-L-seryl-[protein] + ADP + H(+)</text>
        <dbReference type="Rhea" id="RHEA:17989"/>
        <dbReference type="Rhea" id="RHEA-COMP:9863"/>
        <dbReference type="Rhea" id="RHEA-COMP:11604"/>
        <dbReference type="ChEBI" id="CHEBI:15378"/>
        <dbReference type="ChEBI" id="CHEBI:29999"/>
        <dbReference type="ChEBI" id="CHEBI:30616"/>
        <dbReference type="ChEBI" id="CHEBI:83421"/>
        <dbReference type="ChEBI" id="CHEBI:456216"/>
        <dbReference type="EC" id="2.7.11.1"/>
    </reaction>
</comment>
<dbReference type="GO" id="GO:0004674">
    <property type="term" value="F:protein serine/threonine kinase activity"/>
    <property type="evidence" value="ECO:0007669"/>
    <property type="project" value="UniProtKB-KW"/>
</dbReference>
<feature type="compositionally biased region" description="Polar residues" evidence="14">
    <location>
        <begin position="398"/>
        <end position="420"/>
    </location>
</feature>
<keyword evidence="7 13" id="KW-0547">Nucleotide-binding</keyword>
<dbReference type="PANTHER" id="PTHR24346:SF110">
    <property type="entry name" value="NON-SPECIFIC SERINE_THREONINE PROTEIN KINASE"/>
    <property type="match status" value="1"/>
</dbReference>
<dbReference type="PROSITE" id="PS00107">
    <property type="entry name" value="PROTEIN_KINASE_ATP"/>
    <property type="match status" value="1"/>
</dbReference>
<feature type="compositionally biased region" description="Basic and acidic residues" evidence="14">
    <location>
        <begin position="772"/>
        <end position="786"/>
    </location>
</feature>
<keyword evidence="17" id="KW-1185">Reference proteome</keyword>
<evidence type="ECO:0000313" key="16">
    <source>
        <dbReference type="EMBL" id="VEU23570.1"/>
    </source>
</evidence>
<dbReference type="AlphaFoldDB" id="A0A448YRP8"/>
<dbReference type="InterPro" id="IPR008271">
    <property type="entry name" value="Ser/Thr_kinase_AS"/>
</dbReference>
<dbReference type="GO" id="GO:0060258">
    <property type="term" value="P:negative regulation of filamentous growth"/>
    <property type="evidence" value="ECO:0007669"/>
    <property type="project" value="UniProtKB-ARBA"/>
</dbReference>
<evidence type="ECO:0000256" key="12">
    <source>
        <dbReference type="ARBA" id="ARBA00048679"/>
    </source>
</evidence>
<proteinExistence type="inferred from homology"/>
<dbReference type="OrthoDB" id="504170at2759"/>
<dbReference type="STRING" id="13370.A0A448YRP8"/>
<evidence type="ECO:0000256" key="2">
    <source>
        <dbReference type="ARBA" id="ARBA00010791"/>
    </source>
</evidence>
<keyword evidence="9 13" id="KW-0067">ATP-binding</keyword>
<comment type="subcellular location">
    <subcellularLocation>
        <location evidence="1">Bud neck</location>
    </subcellularLocation>
</comment>
<dbReference type="EMBL" id="CAACVR010000045">
    <property type="protein sequence ID" value="VEU23570.1"/>
    <property type="molecule type" value="Genomic_DNA"/>
</dbReference>
<evidence type="ECO:0000256" key="11">
    <source>
        <dbReference type="ARBA" id="ARBA00047899"/>
    </source>
</evidence>
<dbReference type="Pfam" id="PF16797">
    <property type="entry name" value="Fungal_KA1"/>
    <property type="match status" value="1"/>
</dbReference>
<evidence type="ECO:0000256" key="10">
    <source>
        <dbReference type="ARBA" id="ARBA00023054"/>
    </source>
</evidence>
<dbReference type="InterPro" id="IPR031850">
    <property type="entry name" value="Fungal_KA1_dom"/>
</dbReference>
<dbReference type="Gene3D" id="3.30.310.220">
    <property type="entry name" value="Fungal kinase associated-1 domain"/>
    <property type="match status" value="1"/>
</dbReference>
<evidence type="ECO:0000256" key="3">
    <source>
        <dbReference type="ARBA" id="ARBA00012513"/>
    </source>
</evidence>
<dbReference type="InParanoid" id="A0A448YRP8"/>
<dbReference type="InterPro" id="IPR017441">
    <property type="entry name" value="Protein_kinase_ATP_BS"/>
</dbReference>
<dbReference type="GO" id="GO:0001558">
    <property type="term" value="P:regulation of cell growth"/>
    <property type="evidence" value="ECO:0007669"/>
    <property type="project" value="UniProtKB-ARBA"/>
</dbReference>
<keyword evidence="5" id="KW-0597">Phosphoprotein</keyword>
<gene>
    <name evidence="16" type="ORF">BRENAR_LOCUS4300</name>
</gene>
<dbReference type="PROSITE" id="PS50011">
    <property type="entry name" value="PROTEIN_KINASE_DOM"/>
    <property type="match status" value="1"/>
</dbReference>
<feature type="compositionally biased region" description="Basic and acidic residues" evidence="14">
    <location>
        <begin position="955"/>
        <end position="964"/>
    </location>
</feature>
<dbReference type="SUPFAM" id="SSF56112">
    <property type="entry name" value="Protein kinase-like (PK-like)"/>
    <property type="match status" value="1"/>
</dbReference>
<dbReference type="Pfam" id="PF00069">
    <property type="entry name" value="Pkinase"/>
    <property type="match status" value="1"/>
</dbReference>
<evidence type="ECO:0000313" key="17">
    <source>
        <dbReference type="Proteomes" id="UP000290900"/>
    </source>
</evidence>
<evidence type="ECO:0000256" key="6">
    <source>
        <dbReference type="ARBA" id="ARBA00022679"/>
    </source>
</evidence>
<comment type="similarity">
    <text evidence="2">Belongs to the protein kinase superfamily. CAMK Ser/Thr protein kinase family. NIM1 subfamily.</text>
</comment>
<feature type="compositionally biased region" description="Low complexity" evidence="14">
    <location>
        <begin position="451"/>
        <end position="460"/>
    </location>
</feature>
<evidence type="ECO:0000256" key="5">
    <source>
        <dbReference type="ARBA" id="ARBA00022553"/>
    </source>
</evidence>
<keyword evidence="8" id="KW-0418">Kinase</keyword>
<comment type="catalytic activity">
    <reaction evidence="11">
        <text>L-threonyl-[protein] + ATP = O-phospho-L-threonyl-[protein] + ADP + H(+)</text>
        <dbReference type="Rhea" id="RHEA:46608"/>
        <dbReference type="Rhea" id="RHEA-COMP:11060"/>
        <dbReference type="Rhea" id="RHEA-COMP:11605"/>
        <dbReference type="ChEBI" id="CHEBI:15378"/>
        <dbReference type="ChEBI" id="CHEBI:30013"/>
        <dbReference type="ChEBI" id="CHEBI:30616"/>
        <dbReference type="ChEBI" id="CHEBI:61977"/>
        <dbReference type="ChEBI" id="CHEBI:456216"/>
        <dbReference type="EC" id="2.7.11.1"/>
    </reaction>
</comment>
<evidence type="ECO:0000256" key="9">
    <source>
        <dbReference type="ARBA" id="ARBA00022840"/>
    </source>
</evidence>
<feature type="domain" description="Protein kinase" evidence="15">
    <location>
        <begin position="45"/>
        <end position="316"/>
    </location>
</feature>
<dbReference type="GO" id="GO:0005940">
    <property type="term" value="C:septin ring"/>
    <property type="evidence" value="ECO:0007669"/>
    <property type="project" value="UniProtKB-ARBA"/>
</dbReference>
<evidence type="ECO:0000256" key="4">
    <source>
        <dbReference type="ARBA" id="ARBA00022527"/>
    </source>
</evidence>
<keyword evidence="6" id="KW-0808">Transferase</keyword>
<dbReference type="FunFam" id="1.10.510.10:FF:000394">
    <property type="entry name" value="Serine/threonine-protein kinase HSL1"/>
    <property type="match status" value="1"/>
</dbReference>
<organism evidence="16 17">
    <name type="scientific">Brettanomyces naardenensis</name>
    <name type="common">Yeast</name>
    <dbReference type="NCBI Taxonomy" id="13370"/>
    <lineage>
        <taxon>Eukaryota</taxon>
        <taxon>Fungi</taxon>
        <taxon>Dikarya</taxon>
        <taxon>Ascomycota</taxon>
        <taxon>Saccharomycotina</taxon>
        <taxon>Pichiomycetes</taxon>
        <taxon>Pichiales</taxon>
        <taxon>Pichiaceae</taxon>
        <taxon>Brettanomyces</taxon>
    </lineage>
</organism>
<feature type="region of interest" description="Disordered" evidence="14">
    <location>
        <begin position="1"/>
        <end position="44"/>
    </location>
</feature>
<dbReference type="InterPro" id="IPR000719">
    <property type="entry name" value="Prot_kinase_dom"/>
</dbReference>
<feature type="binding site" evidence="13">
    <location>
        <position position="74"/>
    </location>
    <ligand>
        <name>ATP</name>
        <dbReference type="ChEBI" id="CHEBI:30616"/>
    </ligand>
</feature>
<feature type="compositionally biased region" description="Basic and acidic residues" evidence="14">
    <location>
        <begin position="998"/>
        <end position="1011"/>
    </location>
</feature>
<feature type="region of interest" description="Disordered" evidence="14">
    <location>
        <begin position="933"/>
        <end position="1034"/>
    </location>
</feature>
<feature type="compositionally biased region" description="Polar residues" evidence="14">
    <location>
        <begin position="1"/>
        <end position="10"/>
    </location>
</feature>
<protein>
    <recommendedName>
        <fullName evidence="3">non-specific serine/threonine protein kinase</fullName>
        <ecNumber evidence="3">2.7.11.1</ecNumber>
    </recommendedName>
</protein>
<dbReference type="GO" id="GO:0030447">
    <property type="term" value="P:filamentous growth"/>
    <property type="evidence" value="ECO:0007669"/>
    <property type="project" value="UniProtKB-ARBA"/>
</dbReference>
<dbReference type="InterPro" id="IPR043024">
    <property type="entry name" value="KA1_sf_fungal"/>
</dbReference>
<evidence type="ECO:0000256" key="14">
    <source>
        <dbReference type="SAM" id="MobiDB-lite"/>
    </source>
</evidence>
<evidence type="ECO:0000256" key="13">
    <source>
        <dbReference type="PROSITE-ProRule" id="PRU10141"/>
    </source>
</evidence>
<evidence type="ECO:0000256" key="1">
    <source>
        <dbReference type="ARBA" id="ARBA00004266"/>
    </source>
</evidence>
<dbReference type="InterPro" id="IPR011009">
    <property type="entry name" value="Kinase-like_dom_sf"/>
</dbReference>
<dbReference type="PANTHER" id="PTHR24346">
    <property type="entry name" value="MAP/MICROTUBULE AFFINITY-REGULATING KINASE"/>
    <property type="match status" value="1"/>
</dbReference>
<feature type="compositionally biased region" description="Basic and acidic residues" evidence="14">
    <location>
        <begin position="973"/>
        <end position="990"/>
    </location>
</feature>
<dbReference type="Gene3D" id="1.10.510.10">
    <property type="entry name" value="Transferase(Phosphotransferase) domain 1"/>
    <property type="match status" value="1"/>
</dbReference>
<reference evidence="16 17" key="1">
    <citation type="submission" date="2018-12" db="EMBL/GenBank/DDBJ databases">
        <authorList>
            <person name="Tiukova I."/>
            <person name="Dainat J."/>
        </authorList>
    </citation>
    <scope>NUCLEOTIDE SEQUENCE [LARGE SCALE GENOMIC DNA]</scope>
</reference>
<dbReference type="GO" id="GO:0005935">
    <property type="term" value="C:cellular bud neck"/>
    <property type="evidence" value="ECO:0007669"/>
    <property type="project" value="UniProtKB-SubCell"/>
</dbReference>
<keyword evidence="4" id="KW-0723">Serine/threonine-protein kinase</keyword>
<sequence length="1182" mass="132180">MTTPIHSRQGSYASSFVSSSALGTPRTPRTPRARTPRNPVKVGPWRLGATLGKGATSRVFLATNAHTGQKAAVKVVSKSALTGEKASELDGNGEEDGRGCDSAGLSYGIEREIIIMKLLNHPNVLRLYDVWETEKALYLVLEYVEGGELFDLLVESGPLPERTAVAFFRQIILGASYCHSLGICHRDLKPENLLLDRDYNIKIADFGMAALESSDRLLETSCGSPHYAAPEIVSGLRYHGAASDVWSCGVILFALLTGRLPFDDENIRDLLLKVQKGKYEIVEDVSSEARDLIAKMLTVDPEKRVKTRDILYHPLLLKYFGSPEDLAAYSTLPAPGAATHPVAESPEDIDRHILENLVTLWHGRSEEDIVKALMSQQETAEKTFYSLLLRYRHDHSEQGTNSLVRSSSVISKATNSTSSPSKKRVQSRISFPASSAHNRPVSFQSSHSHHTGSSASSSAAVPPLPEGETYKEYLRQSKRSSLQLIDSPKRNSMLISDNSTILTQPSSRTRGSRNSIGIKGSVTTKLLSTYAKLAAVEEKDQKNVQEYGRRTSADFGKLCDALFGTDSKANIAIPNSESMATINAIVLDGLSRKNSLKKSHRVSKTASKRFSRAVRNSKVSSITKHNSANHLSKMLEKSNNVANRASSNPIERISRILKTRDMDEFERRAMSEMVVERRLSRSVAPPKPVSRLDPRYRAYHEYEVMVKEEKQREEERAKREAAKREQERLAEEAKKARKEEEARIEEARITEESEEAEEDTEDSHGAYAVDRTFADSLRHSGTVRERRVPTRISDVVIPQVTRRSKAFPNEKRYSVLSLYSTKESSKRLSFYLRELDEEMKKGPETDPFGRTSRVTRLSMLPQEDAEDEDEDELDDTVDMDVTLGQPQAKNRLSHASAASDDLCFVDKRPQSGALRLGDTPHLGYKASRDSLISAGGEDKNAYKKLRLPEVPGSPLREEEKRKDEDNADFEVYEDARREGKQPEGAKKNEDSSLPSIPHTKDKADAAAKKESQVAALRPVNKNNQNHNARHSSFFRMLSGKADEKGKENENAEESSRKSSFSKMLKRLFSPESERSEVVLTKLDQRELYEALKSLLFSWKQHGITELDCNETFSRISAAVAKHNAMGVKPCKFECSILTETNEFKPDAKSKVVFTRSGGSSKTFRKMVHEIQIIFEKESVYVQ</sequence>
<feature type="compositionally biased region" description="Low complexity" evidence="14">
    <location>
        <begin position="11"/>
        <end position="27"/>
    </location>
</feature>
<name>A0A448YRP8_BRENA</name>
<feature type="compositionally biased region" description="Basic and acidic residues" evidence="14">
    <location>
        <begin position="732"/>
        <end position="751"/>
    </location>
</feature>
<feature type="region of interest" description="Disordered" evidence="14">
    <location>
        <begin position="398"/>
        <end position="465"/>
    </location>
</feature>
<dbReference type="CDD" id="cd14081">
    <property type="entry name" value="STKc_BRSK1_2"/>
    <property type="match status" value="1"/>
</dbReference>
<evidence type="ECO:0000256" key="7">
    <source>
        <dbReference type="ARBA" id="ARBA00022741"/>
    </source>
</evidence>
<feature type="compositionally biased region" description="Acidic residues" evidence="14">
    <location>
        <begin position="752"/>
        <end position="761"/>
    </location>
</feature>